<gene>
    <name evidence="4" type="primary">LOC108680823</name>
</gene>
<dbReference type="OrthoDB" id="6372499at2759"/>
<feature type="region of interest" description="Disordered" evidence="1">
    <location>
        <begin position="50"/>
        <end position="91"/>
    </location>
</feature>
<dbReference type="RefSeq" id="XP_018025226.2">
    <property type="nucleotide sequence ID" value="XM_018169737.2"/>
</dbReference>
<evidence type="ECO:0000313" key="3">
    <source>
        <dbReference type="Proteomes" id="UP000694843"/>
    </source>
</evidence>
<keyword evidence="3" id="KW-1185">Reference proteome</keyword>
<evidence type="ECO:0000256" key="1">
    <source>
        <dbReference type="SAM" id="MobiDB-lite"/>
    </source>
</evidence>
<feature type="region of interest" description="Disordered" evidence="1">
    <location>
        <begin position="336"/>
        <end position="361"/>
    </location>
</feature>
<keyword evidence="2" id="KW-1133">Transmembrane helix</keyword>
<protein>
    <submittedName>
        <fullName evidence="4">Uncharacterized protein LOC108680823</fullName>
    </submittedName>
</protein>
<sequence length="361" mass="39297">MALLDENIYKQHILQNIHLKILRRCYLCFKYKGENPFFETFTESSLIARDSNESNGEQPWYSSWTTGPKNTRGNDDTFRSEDPNETRRDCNLSDVRDHADLNDCSDVGNSNYVRGNNVHGVMDDNKDVRYDDKVDDGSIEGRRTPSTCLRSGLKKRLSSFVLLVTVLLAGLPSGIARGGKGAKGAGGGATRYGFRGVHNAAAYEMTWEDIVLAMQLSAMCFGALIALCIVTCCAYKICGPAEEEDFRSYRPAFRQPRIPPELYREIYTLPGAGQEKPLMDSGDAPPGSMTPHLGGGVVDDPSGLLNGRGRTAGGRLVGGTGRAGVAPRLAQHLHNSSLDLTCPPGGVPSDRALSEPRQNPV</sequence>
<keyword evidence="2" id="KW-0812">Transmembrane</keyword>
<organism evidence="3 4">
    <name type="scientific">Hyalella azteca</name>
    <name type="common">Amphipod</name>
    <dbReference type="NCBI Taxonomy" id="294128"/>
    <lineage>
        <taxon>Eukaryota</taxon>
        <taxon>Metazoa</taxon>
        <taxon>Ecdysozoa</taxon>
        <taxon>Arthropoda</taxon>
        <taxon>Crustacea</taxon>
        <taxon>Multicrustacea</taxon>
        <taxon>Malacostraca</taxon>
        <taxon>Eumalacostraca</taxon>
        <taxon>Peracarida</taxon>
        <taxon>Amphipoda</taxon>
        <taxon>Senticaudata</taxon>
        <taxon>Talitrida</taxon>
        <taxon>Talitroidea</taxon>
        <taxon>Hyalellidae</taxon>
        <taxon>Hyalella</taxon>
    </lineage>
</organism>
<feature type="compositionally biased region" description="Basic and acidic residues" evidence="1">
    <location>
        <begin position="72"/>
        <end position="91"/>
    </location>
</feature>
<dbReference type="AlphaFoldDB" id="A0A8B7PIQ7"/>
<dbReference type="KEGG" id="hazt:108680823"/>
<feature type="transmembrane region" description="Helical" evidence="2">
    <location>
        <begin position="157"/>
        <end position="175"/>
    </location>
</feature>
<feature type="transmembrane region" description="Helical" evidence="2">
    <location>
        <begin position="212"/>
        <end position="238"/>
    </location>
</feature>
<reference evidence="4" key="1">
    <citation type="submission" date="2025-08" db="UniProtKB">
        <authorList>
            <consortium name="RefSeq"/>
        </authorList>
    </citation>
    <scope>IDENTIFICATION</scope>
    <source>
        <tissue evidence="4">Whole organism</tissue>
    </source>
</reference>
<keyword evidence="2" id="KW-0472">Membrane</keyword>
<evidence type="ECO:0000256" key="2">
    <source>
        <dbReference type="SAM" id="Phobius"/>
    </source>
</evidence>
<evidence type="ECO:0000313" key="4">
    <source>
        <dbReference type="RefSeq" id="XP_018025226.2"/>
    </source>
</evidence>
<dbReference type="Proteomes" id="UP000694843">
    <property type="component" value="Unplaced"/>
</dbReference>
<feature type="compositionally biased region" description="Polar residues" evidence="1">
    <location>
        <begin position="53"/>
        <end position="71"/>
    </location>
</feature>
<dbReference type="GeneID" id="108680823"/>
<proteinExistence type="predicted"/>
<name>A0A8B7PIQ7_HYAAZ</name>
<accession>A0A8B7PIQ7</accession>